<feature type="region of interest" description="Disordered" evidence="2">
    <location>
        <begin position="195"/>
        <end position="226"/>
    </location>
</feature>
<accession>A0A0D0LFJ0</accession>
<dbReference type="RefSeq" id="WP_042582725.1">
    <property type="nucleotide sequence ID" value="NZ_JXQQ01000135.1"/>
</dbReference>
<name>A0A0D0LFJ0_VARPD</name>
<feature type="transmembrane region" description="Helical" evidence="3">
    <location>
        <begin position="56"/>
        <end position="76"/>
    </location>
</feature>
<proteinExistence type="predicted"/>
<comment type="caution">
    <text evidence="4">The sequence shown here is derived from an EMBL/GenBank/DDBJ whole genome shotgun (WGS) entry which is preliminary data.</text>
</comment>
<organism evidence="4 5">
    <name type="scientific">Variovorax paradoxus</name>
    <dbReference type="NCBI Taxonomy" id="34073"/>
    <lineage>
        <taxon>Bacteria</taxon>
        <taxon>Pseudomonadati</taxon>
        <taxon>Pseudomonadota</taxon>
        <taxon>Betaproteobacteria</taxon>
        <taxon>Burkholderiales</taxon>
        <taxon>Comamonadaceae</taxon>
        <taxon>Variovorax</taxon>
    </lineage>
</organism>
<gene>
    <name evidence="4" type="ORF">RT97_31135</name>
</gene>
<feature type="coiled-coil region" evidence="1">
    <location>
        <begin position="270"/>
        <end position="297"/>
    </location>
</feature>
<sequence>MAQYGVNSPVGVIEGSTSQSGVSWGAIFAGAAGAASLSLILLLLGTGLGMSSISPWASQGASATAIGVATILWLTFTQIAASGMGGYLAGRLRTKWAGVHTDEVYFRDTAHGFLAWSVATLLTAALLSSVVGSIIGAGAQAGATVAGGAATAATAAGAAGAGAAATGSSSDAGAGPTSYFIDSLFRRDAAAAPAVPGDATAAPGAPATPATPAAPATPATAPDRPAAATNAEVSRIFLNSIRIGALPPEDARYVGQVVAQRTGLSQQDAEKRVNDTYAKAQAALKDAQAKAKEAADAARKASAYGSLWLVISMLIGAFVASFAATYGGRRRDL</sequence>
<feature type="transmembrane region" description="Helical" evidence="3">
    <location>
        <begin position="307"/>
        <end position="327"/>
    </location>
</feature>
<protein>
    <submittedName>
        <fullName evidence="4">Membrane protein</fullName>
    </submittedName>
</protein>
<evidence type="ECO:0000313" key="5">
    <source>
        <dbReference type="Proteomes" id="UP000032067"/>
    </source>
</evidence>
<keyword evidence="3" id="KW-0472">Membrane</keyword>
<dbReference type="Proteomes" id="UP000032067">
    <property type="component" value="Unassembled WGS sequence"/>
</dbReference>
<keyword evidence="1" id="KW-0175">Coiled coil</keyword>
<evidence type="ECO:0000256" key="2">
    <source>
        <dbReference type="SAM" id="MobiDB-lite"/>
    </source>
</evidence>
<feature type="transmembrane region" description="Helical" evidence="3">
    <location>
        <begin position="24"/>
        <end position="44"/>
    </location>
</feature>
<dbReference type="EMBL" id="JXQQ01000135">
    <property type="protein sequence ID" value="KIQ16315.1"/>
    <property type="molecule type" value="Genomic_DNA"/>
</dbReference>
<evidence type="ECO:0000256" key="3">
    <source>
        <dbReference type="SAM" id="Phobius"/>
    </source>
</evidence>
<dbReference type="AlphaFoldDB" id="A0A0D0LFJ0"/>
<keyword evidence="3" id="KW-1133">Transmembrane helix</keyword>
<evidence type="ECO:0000256" key="1">
    <source>
        <dbReference type="SAM" id="Coils"/>
    </source>
</evidence>
<dbReference type="OrthoDB" id="7032238at2"/>
<feature type="transmembrane region" description="Helical" evidence="3">
    <location>
        <begin position="113"/>
        <end position="135"/>
    </location>
</feature>
<keyword evidence="3" id="KW-0812">Transmembrane</keyword>
<reference evidence="4 5" key="1">
    <citation type="submission" date="2014-12" db="EMBL/GenBank/DDBJ databases">
        <title>16Stimator: statistical estimation of ribosomal gene copy numbers from draft genome assemblies.</title>
        <authorList>
            <person name="Perisin M.A."/>
            <person name="Vetter M."/>
            <person name="Gilbert J.A."/>
            <person name="Bergelson J."/>
        </authorList>
    </citation>
    <scope>NUCLEOTIDE SEQUENCE [LARGE SCALE GENOMIC DNA]</scope>
    <source>
        <strain evidence="4 5">MEDvA23</strain>
    </source>
</reference>
<evidence type="ECO:0000313" key="4">
    <source>
        <dbReference type="EMBL" id="KIQ16315.1"/>
    </source>
</evidence>